<protein>
    <submittedName>
        <fullName evidence="2">Uncharacterized protein</fullName>
    </submittedName>
</protein>
<dbReference type="AlphaFoldDB" id="A0A367ZSM6"/>
<evidence type="ECO:0000313" key="3">
    <source>
        <dbReference type="Proteomes" id="UP000252355"/>
    </source>
</evidence>
<gene>
    <name evidence="2" type="ORF">OZSIB_2413</name>
</gene>
<feature type="region of interest" description="Disordered" evidence="1">
    <location>
        <begin position="1"/>
        <end position="89"/>
    </location>
</feature>
<feature type="compositionally biased region" description="Basic residues" evidence="1">
    <location>
        <begin position="51"/>
        <end position="65"/>
    </location>
</feature>
<comment type="caution">
    <text evidence="2">The sequence shown here is derived from an EMBL/GenBank/DDBJ whole genome shotgun (WGS) entry which is preliminary data.</text>
</comment>
<accession>A0A367ZSM6</accession>
<name>A0A367ZSM6_9BACT</name>
<evidence type="ECO:0000313" key="2">
    <source>
        <dbReference type="EMBL" id="RCK81036.1"/>
    </source>
</evidence>
<reference evidence="2 3" key="1">
    <citation type="submission" date="2018-05" db="EMBL/GenBank/DDBJ databases">
        <title>A metagenomic window into the 2 km-deep terrestrial subsurface aquifer revealed taxonomically and functionally diverse microbial community comprising novel uncultured bacterial lineages.</title>
        <authorList>
            <person name="Kadnikov V.V."/>
            <person name="Mardanov A.V."/>
            <person name="Beletsky A.V."/>
            <person name="Banks D."/>
            <person name="Pimenov N.V."/>
            <person name="Frank Y.A."/>
            <person name="Karnachuk O.V."/>
            <person name="Ravin N.V."/>
        </authorList>
    </citation>
    <scope>NUCLEOTIDE SEQUENCE [LARGE SCALE GENOMIC DNA]</scope>
    <source>
        <strain evidence="2">BY5</strain>
    </source>
</reference>
<dbReference type="Proteomes" id="UP000252355">
    <property type="component" value="Unassembled WGS sequence"/>
</dbReference>
<feature type="compositionally biased region" description="Gly residues" evidence="1">
    <location>
        <begin position="1"/>
        <end position="10"/>
    </location>
</feature>
<sequence>MRRGRSGIGQHGHLERNRGWSSLPPHPSRGSGHRQSGQQPEPAPPIDRGPRQRWRKHRNSKRPGSHVHGCGLSPARRRQRGVEPANFGP</sequence>
<proteinExistence type="predicted"/>
<organism evidence="2 3">
    <name type="scientific">Candidatus Ozemobacter sibiricus</name>
    <dbReference type="NCBI Taxonomy" id="2268124"/>
    <lineage>
        <taxon>Bacteria</taxon>
        <taxon>Candidatus Ozemobacteria</taxon>
        <taxon>Candidatus Ozemobacterales</taxon>
        <taxon>Candidatus Ozemobacteraceae</taxon>
        <taxon>Candidatus Ozemobacter</taxon>
    </lineage>
</organism>
<dbReference type="EMBL" id="QOQW01000003">
    <property type="protein sequence ID" value="RCK81036.1"/>
    <property type="molecule type" value="Genomic_DNA"/>
</dbReference>
<evidence type="ECO:0000256" key="1">
    <source>
        <dbReference type="SAM" id="MobiDB-lite"/>
    </source>
</evidence>